<name>I2F580_9BACT</name>
<dbReference type="CDD" id="cd07808">
    <property type="entry name" value="ASKHA_NBD_FGGY_EcXK-like"/>
    <property type="match status" value="1"/>
</dbReference>
<dbReference type="InterPro" id="IPR018485">
    <property type="entry name" value="FGGY_C"/>
</dbReference>
<keyword evidence="5 6" id="KW-0067">ATP-binding</keyword>
<organism evidence="9 10">
    <name type="scientific">Mesotoga prima MesG1.Ag.4.2</name>
    <dbReference type="NCBI Taxonomy" id="660470"/>
    <lineage>
        <taxon>Bacteria</taxon>
        <taxon>Thermotogati</taxon>
        <taxon>Thermotogota</taxon>
        <taxon>Thermotogae</taxon>
        <taxon>Kosmotogales</taxon>
        <taxon>Kosmotogaceae</taxon>
        <taxon>Mesotoga</taxon>
    </lineage>
</organism>
<dbReference type="InterPro" id="IPR050406">
    <property type="entry name" value="FGGY_Carb_Kinase"/>
</dbReference>
<dbReference type="GO" id="GO:0005524">
    <property type="term" value="F:ATP binding"/>
    <property type="evidence" value="ECO:0007669"/>
    <property type="project" value="UniProtKB-KW"/>
</dbReference>
<evidence type="ECO:0000259" key="8">
    <source>
        <dbReference type="Pfam" id="PF02782"/>
    </source>
</evidence>
<keyword evidence="2 6" id="KW-0808">Transferase</keyword>
<dbReference type="RefSeq" id="WP_014731028.1">
    <property type="nucleotide sequence ID" value="NC_017934.1"/>
</dbReference>
<dbReference type="Gene3D" id="3.30.420.40">
    <property type="match status" value="2"/>
</dbReference>
<dbReference type="PANTHER" id="PTHR43095:SF5">
    <property type="entry name" value="XYLULOSE KINASE"/>
    <property type="match status" value="1"/>
</dbReference>
<evidence type="ECO:0000256" key="4">
    <source>
        <dbReference type="ARBA" id="ARBA00022777"/>
    </source>
</evidence>
<dbReference type="EC" id="2.7.1.17" evidence="6"/>
<keyword evidence="3 6" id="KW-0547">Nucleotide-binding</keyword>
<evidence type="ECO:0000259" key="7">
    <source>
        <dbReference type="Pfam" id="PF00370"/>
    </source>
</evidence>
<dbReference type="InterPro" id="IPR018484">
    <property type="entry name" value="FGGY_N"/>
</dbReference>
<dbReference type="Proteomes" id="UP000002881">
    <property type="component" value="Chromosome"/>
</dbReference>
<sequence length="491" mass="53388">MGTFFGIDVGTNSVKGISVDKSGKILTSSSKPIPMETPKPGWAQQHPEIWWDAVCVVLRDLVAKGGRLPSAISVSGQMHSLVAVDAEGKVVYPAILWCDQRTESQCAKVTDLLGGEEKVIGSFGNPVLTGFTLPKILWLAESEPERFKKIKKWMLPKDYVVMKLTGRVVTDFSDASGTSMLDIEGEFDERIPEIIGIDPRSYPELIGSGTIVGTVSSPSLSELEGIPVVNGGADNASSAYGCGVEKTGDAMISIGTSGTVVALTKQGIPDRSGGIHLFRHVTGRDFYHMAVILSATNSLNWFKDRFGNDLSFESLEEMVKQTPSGSNGVVFLPYLNGERTPHRDPSARGTLFGFSSFHSRGDVFRSIYEGVGFALREGAELIESLGSEMNNVRIVGGGSRSETWCQIVADNLGKTIWLPEVDEGAAYGSARLAAEALGIGTSSWIRMKKEFRPNGDFRAVYDNVFSIYKELYPKIRDSYKKISKVQESITK</sequence>
<evidence type="ECO:0000256" key="2">
    <source>
        <dbReference type="ARBA" id="ARBA00022679"/>
    </source>
</evidence>
<dbReference type="KEGG" id="mpg:Theba_1395"/>
<reference evidence="9 10" key="1">
    <citation type="journal article" date="2012" name="Genome Biol. Evol.">
        <title>Genome Sequence of the Mesophilic Thermotogales Bacterium Mesotoga prima MesG1.Ag.4.2 Reveals the Largest Thermotogales Genome To Date.</title>
        <authorList>
            <person name="Zhaxybayeva O."/>
            <person name="Swithers K.S."/>
            <person name="Foght J."/>
            <person name="Green A.G."/>
            <person name="Bruce D."/>
            <person name="Detter C."/>
            <person name="Han S."/>
            <person name="Teshima H."/>
            <person name="Han J."/>
            <person name="Woyke T."/>
            <person name="Pitluck S."/>
            <person name="Nolan M."/>
            <person name="Ivanova N."/>
            <person name="Pati A."/>
            <person name="Land M.L."/>
            <person name="Dlutek M."/>
            <person name="Doolittle W.F."/>
            <person name="Noll K.M."/>
            <person name="Nesbo C.L."/>
        </authorList>
    </citation>
    <scope>NUCLEOTIDE SEQUENCE [LARGE SCALE GENOMIC DNA]</scope>
    <source>
        <strain evidence="10">mesG1.Ag.4.2</strain>
    </source>
</reference>
<evidence type="ECO:0000313" key="10">
    <source>
        <dbReference type="Proteomes" id="UP000002881"/>
    </source>
</evidence>
<dbReference type="GO" id="GO:0004856">
    <property type="term" value="F:D-xylulokinase activity"/>
    <property type="evidence" value="ECO:0007669"/>
    <property type="project" value="UniProtKB-EC"/>
</dbReference>
<comment type="catalytic activity">
    <reaction evidence="6">
        <text>D-xylulose + ATP = D-xylulose 5-phosphate + ADP + H(+)</text>
        <dbReference type="Rhea" id="RHEA:10964"/>
        <dbReference type="ChEBI" id="CHEBI:15378"/>
        <dbReference type="ChEBI" id="CHEBI:17140"/>
        <dbReference type="ChEBI" id="CHEBI:30616"/>
        <dbReference type="ChEBI" id="CHEBI:57737"/>
        <dbReference type="ChEBI" id="CHEBI:456216"/>
        <dbReference type="EC" id="2.7.1.17"/>
    </reaction>
</comment>
<dbReference type="STRING" id="660470.Theba_1395"/>
<dbReference type="NCBIfam" id="TIGR01312">
    <property type="entry name" value="XylB"/>
    <property type="match status" value="1"/>
</dbReference>
<feature type="domain" description="Carbohydrate kinase FGGY N-terminal" evidence="7">
    <location>
        <begin position="5"/>
        <end position="241"/>
    </location>
</feature>
<keyword evidence="6" id="KW-0859">Xylose metabolism</keyword>
<evidence type="ECO:0000313" key="9">
    <source>
        <dbReference type="EMBL" id="AFK07083.1"/>
    </source>
</evidence>
<dbReference type="PANTHER" id="PTHR43095">
    <property type="entry name" value="SUGAR KINASE"/>
    <property type="match status" value="1"/>
</dbReference>
<dbReference type="HOGENOM" id="CLU_009281_3_0_0"/>
<keyword evidence="6" id="KW-0119">Carbohydrate metabolism</keyword>
<dbReference type="GeneID" id="87107198"/>
<dbReference type="SUPFAM" id="SSF53067">
    <property type="entry name" value="Actin-like ATPase domain"/>
    <property type="match status" value="2"/>
</dbReference>
<dbReference type="GO" id="GO:0005997">
    <property type="term" value="P:xylulose metabolic process"/>
    <property type="evidence" value="ECO:0007669"/>
    <property type="project" value="InterPro"/>
</dbReference>
<dbReference type="Pfam" id="PF02782">
    <property type="entry name" value="FGGY_C"/>
    <property type="match status" value="1"/>
</dbReference>
<proteinExistence type="inferred from homology"/>
<feature type="domain" description="Carbohydrate kinase FGGY C-terminal" evidence="8">
    <location>
        <begin position="250"/>
        <end position="436"/>
    </location>
</feature>
<dbReference type="PIRSF" id="PIRSF000538">
    <property type="entry name" value="GlpK"/>
    <property type="match status" value="1"/>
</dbReference>
<comment type="similarity">
    <text evidence="1 6">Belongs to the FGGY kinase family.</text>
</comment>
<dbReference type="EMBL" id="CP003532">
    <property type="protein sequence ID" value="AFK07083.1"/>
    <property type="molecule type" value="Genomic_DNA"/>
</dbReference>
<gene>
    <name evidence="6" type="primary">xylB</name>
    <name evidence="9" type="ORF">Theba_1395</name>
</gene>
<evidence type="ECO:0000256" key="3">
    <source>
        <dbReference type="ARBA" id="ARBA00022741"/>
    </source>
</evidence>
<keyword evidence="10" id="KW-1185">Reference proteome</keyword>
<protein>
    <recommendedName>
        <fullName evidence="6">Xylulose kinase</fullName>
        <shortName evidence="6">Xylulokinase</shortName>
        <ecNumber evidence="6">2.7.1.17</ecNumber>
    </recommendedName>
</protein>
<dbReference type="GO" id="GO:0042732">
    <property type="term" value="P:D-xylose metabolic process"/>
    <property type="evidence" value="ECO:0007669"/>
    <property type="project" value="UniProtKB-KW"/>
</dbReference>
<accession>I2F580</accession>
<dbReference type="InterPro" id="IPR043129">
    <property type="entry name" value="ATPase_NBD"/>
</dbReference>
<evidence type="ECO:0000256" key="6">
    <source>
        <dbReference type="RuleBase" id="RU364073"/>
    </source>
</evidence>
<dbReference type="InterPro" id="IPR000577">
    <property type="entry name" value="Carb_kinase_FGGY"/>
</dbReference>
<keyword evidence="4 6" id="KW-0418">Kinase</keyword>
<evidence type="ECO:0000256" key="5">
    <source>
        <dbReference type="ARBA" id="ARBA00022840"/>
    </source>
</evidence>
<evidence type="ECO:0000256" key="1">
    <source>
        <dbReference type="ARBA" id="ARBA00009156"/>
    </source>
</evidence>
<dbReference type="eggNOG" id="COG1070">
    <property type="taxonomic scope" value="Bacteria"/>
</dbReference>
<dbReference type="Pfam" id="PF00370">
    <property type="entry name" value="FGGY_N"/>
    <property type="match status" value="1"/>
</dbReference>
<dbReference type="InterPro" id="IPR006000">
    <property type="entry name" value="Xylulokinase"/>
</dbReference>
<dbReference type="AlphaFoldDB" id="I2F580"/>